<keyword evidence="2" id="KW-1185">Reference proteome</keyword>
<organism evidence="1 2">
    <name type="scientific">Meganyctiphanes norvegica</name>
    <name type="common">Northern krill</name>
    <name type="synonym">Thysanopoda norvegica</name>
    <dbReference type="NCBI Taxonomy" id="48144"/>
    <lineage>
        <taxon>Eukaryota</taxon>
        <taxon>Metazoa</taxon>
        <taxon>Ecdysozoa</taxon>
        <taxon>Arthropoda</taxon>
        <taxon>Crustacea</taxon>
        <taxon>Multicrustacea</taxon>
        <taxon>Malacostraca</taxon>
        <taxon>Eumalacostraca</taxon>
        <taxon>Eucarida</taxon>
        <taxon>Euphausiacea</taxon>
        <taxon>Euphausiidae</taxon>
        <taxon>Meganyctiphanes</taxon>
    </lineage>
</organism>
<evidence type="ECO:0000313" key="1">
    <source>
        <dbReference type="EMBL" id="CAL4146825.1"/>
    </source>
</evidence>
<dbReference type="AlphaFoldDB" id="A0AAV2RVV3"/>
<reference evidence="1 2" key="1">
    <citation type="submission" date="2024-05" db="EMBL/GenBank/DDBJ databases">
        <authorList>
            <person name="Wallberg A."/>
        </authorList>
    </citation>
    <scope>NUCLEOTIDE SEQUENCE [LARGE SCALE GENOMIC DNA]</scope>
</reference>
<name>A0AAV2RVV3_MEGNR</name>
<sequence>CRMNMGEIIIKLKIDQWPDLLKATKGNEIELVRQLLLDNVPILPLCSSTDPLREAIQRGNIEITMLLLSAGAPVCGRPLVGLNSLEVSHSAPGLTVVLPAMIRREFYNCLRSESEMFISGNDSNLAMLKQAVTHLAETIKNYGYRKSNWNFSSES</sequence>
<dbReference type="EMBL" id="CAXKWB010035618">
    <property type="protein sequence ID" value="CAL4146825.1"/>
    <property type="molecule type" value="Genomic_DNA"/>
</dbReference>
<feature type="non-terminal residue" evidence="1">
    <location>
        <position position="1"/>
    </location>
</feature>
<proteinExistence type="predicted"/>
<feature type="non-terminal residue" evidence="1">
    <location>
        <position position="155"/>
    </location>
</feature>
<evidence type="ECO:0000313" key="2">
    <source>
        <dbReference type="Proteomes" id="UP001497623"/>
    </source>
</evidence>
<gene>
    <name evidence="1" type="ORF">MNOR_LOCUS29927</name>
</gene>
<dbReference type="InterPro" id="IPR036770">
    <property type="entry name" value="Ankyrin_rpt-contain_sf"/>
</dbReference>
<protein>
    <submittedName>
        <fullName evidence="1">Uncharacterized protein</fullName>
    </submittedName>
</protein>
<dbReference type="Proteomes" id="UP001497623">
    <property type="component" value="Unassembled WGS sequence"/>
</dbReference>
<dbReference type="SUPFAM" id="SSF48403">
    <property type="entry name" value="Ankyrin repeat"/>
    <property type="match status" value="1"/>
</dbReference>
<comment type="caution">
    <text evidence="1">The sequence shown here is derived from an EMBL/GenBank/DDBJ whole genome shotgun (WGS) entry which is preliminary data.</text>
</comment>
<accession>A0AAV2RVV3</accession>